<feature type="transmembrane region" description="Helical" evidence="10">
    <location>
        <begin position="335"/>
        <end position="354"/>
    </location>
</feature>
<feature type="compositionally biased region" description="Basic residues" evidence="9">
    <location>
        <begin position="1"/>
        <end position="10"/>
    </location>
</feature>
<protein>
    <submittedName>
        <fullName evidence="13">Uncharacterized protein</fullName>
    </submittedName>
</protein>
<reference evidence="13" key="1">
    <citation type="submission" date="2021-01" db="UniProtKB">
        <authorList>
            <consortium name="EnsemblMetazoa"/>
        </authorList>
    </citation>
    <scope>IDENTIFICATION</scope>
</reference>
<organism evidence="13 14">
    <name type="scientific">Clytia hemisphaerica</name>
    <dbReference type="NCBI Taxonomy" id="252671"/>
    <lineage>
        <taxon>Eukaryota</taxon>
        <taxon>Metazoa</taxon>
        <taxon>Cnidaria</taxon>
        <taxon>Hydrozoa</taxon>
        <taxon>Hydroidolina</taxon>
        <taxon>Leptothecata</taxon>
        <taxon>Obeliida</taxon>
        <taxon>Clytiidae</taxon>
        <taxon>Clytia</taxon>
    </lineage>
</organism>
<name>A0A7M5XAI3_9CNID</name>
<dbReference type="GO" id="GO:0005262">
    <property type="term" value="F:calcium channel activity"/>
    <property type="evidence" value="ECO:0007669"/>
    <property type="project" value="TreeGrafter"/>
</dbReference>
<dbReference type="InterPro" id="IPR013122">
    <property type="entry name" value="PKD1_2_channel"/>
</dbReference>
<keyword evidence="3 10" id="KW-0812">Transmembrane</keyword>
<dbReference type="EnsemblMetazoa" id="CLYHEMT020057.2">
    <property type="protein sequence ID" value="CLYHEMP020057.2"/>
    <property type="gene ID" value="CLYHEMG020057"/>
</dbReference>
<dbReference type="InterPro" id="IPR003915">
    <property type="entry name" value="PKD_2"/>
</dbReference>
<dbReference type="GO" id="GO:0005509">
    <property type="term" value="F:calcium ion binding"/>
    <property type="evidence" value="ECO:0007669"/>
    <property type="project" value="InterPro"/>
</dbReference>
<dbReference type="InterPro" id="IPR051223">
    <property type="entry name" value="Polycystin"/>
</dbReference>
<dbReference type="InterPro" id="IPR027359">
    <property type="entry name" value="Volt_channel_dom_sf"/>
</dbReference>
<feature type="region of interest" description="Disordered" evidence="9">
    <location>
        <begin position="1"/>
        <end position="65"/>
    </location>
</feature>
<keyword evidence="14" id="KW-1185">Reference proteome</keyword>
<evidence type="ECO:0000256" key="6">
    <source>
        <dbReference type="ARBA" id="ARBA00023180"/>
    </source>
</evidence>
<dbReference type="PANTHER" id="PTHR10877:SF183">
    <property type="entry name" value="AT14535P-RELATED"/>
    <property type="match status" value="1"/>
</dbReference>
<evidence type="ECO:0000256" key="2">
    <source>
        <dbReference type="ARBA" id="ARBA00007200"/>
    </source>
</evidence>
<dbReference type="GO" id="GO:0060170">
    <property type="term" value="C:ciliary membrane"/>
    <property type="evidence" value="ECO:0007669"/>
    <property type="project" value="UniProtKB-SubCell"/>
</dbReference>
<dbReference type="PANTHER" id="PTHR10877">
    <property type="entry name" value="POLYCYSTIN FAMILY MEMBER"/>
    <property type="match status" value="1"/>
</dbReference>
<keyword evidence="4 10" id="KW-1133">Transmembrane helix</keyword>
<feature type="domain" description="Polycystin cation channel PKD1/PKD2" evidence="11">
    <location>
        <begin position="366"/>
        <end position="471"/>
    </location>
</feature>
<dbReference type="EnsemblMetazoa" id="CLYHEMT020057.1">
    <property type="protein sequence ID" value="CLYHEMP020057.1"/>
    <property type="gene ID" value="CLYHEMG020057"/>
</dbReference>
<feature type="transmembrane region" description="Helical" evidence="10">
    <location>
        <begin position="411"/>
        <end position="429"/>
    </location>
</feature>
<feature type="compositionally biased region" description="Polar residues" evidence="9">
    <location>
        <begin position="11"/>
        <end position="21"/>
    </location>
</feature>
<dbReference type="Proteomes" id="UP000594262">
    <property type="component" value="Unplaced"/>
</dbReference>
<evidence type="ECO:0000256" key="5">
    <source>
        <dbReference type="ARBA" id="ARBA00023136"/>
    </source>
</evidence>
<comment type="subcellular location">
    <subcellularLocation>
        <location evidence="1">Cell projection</location>
        <location evidence="1">Cilium membrane</location>
        <topology evidence="1">Multi-pass membrane protein</topology>
    </subcellularLocation>
</comment>
<feature type="transmembrane region" description="Helical" evidence="10">
    <location>
        <begin position="131"/>
        <end position="156"/>
    </location>
</feature>
<dbReference type="OrthoDB" id="5963283at2759"/>
<evidence type="ECO:0000256" key="8">
    <source>
        <dbReference type="PIRSR" id="PIRSR603915-2"/>
    </source>
</evidence>
<evidence type="ECO:0000259" key="12">
    <source>
        <dbReference type="Pfam" id="PF20519"/>
    </source>
</evidence>
<evidence type="ECO:0000256" key="3">
    <source>
        <dbReference type="ARBA" id="ARBA00022692"/>
    </source>
</evidence>
<feature type="domain" description="Polycystin" evidence="12">
    <location>
        <begin position="169"/>
        <end position="365"/>
    </location>
</feature>
<keyword evidence="7" id="KW-0966">Cell projection</keyword>
<feature type="disulfide bond" evidence="8">
    <location>
        <begin position="233"/>
        <end position="246"/>
    </location>
</feature>
<feature type="transmembrane region" description="Helical" evidence="10">
    <location>
        <begin position="374"/>
        <end position="391"/>
    </location>
</feature>
<accession>A0A7M5XAI3</accession>
<evidence type="ECO:0000313" key="13">
    <source>
        <dbReference type="EnsemblMetazoa" id="CLYHEMP020057.1"/>
    </source>
</evidence>
<evidence type="ECO:0000256" key="7">
    <source>
        <dbReference type="ARBA" id="ARBA00023273"/>
    </source>
</evidence>
<evidence type="ECO:0000256" key="10">
    <source>
        <dbReference type="SAM" id="Phobius"/>
    </source>
</evidence>
<comment type="similarity">
    <text evidence="2">Belongs to the polycystin family.</text>
</comment>
<dbReference type="GO" id="GO:0050982">
    <property type="term" value="P:detection of mechanical stimulus"/>
    <property type="evidence" value="ECO:0007669"/>
    <property type="project" value="TreeGrafter"/>
</dbReference>
<dbReference type="Pfam" id="PF20519">
    <property type="entry name" value="Polycystin_dom"/>
    <property type="match status" value="1"/>
</dbReference>
<keyword evidence="5 10" id="KW-0472">Membrane</keyword>
<dbReference type="AlphaFoldDB" id="A0A7M5XAI3"/>
<evidence type="ECO:0000256" key="1">
    <source>
        <dbReference type="ARBA" id="ARBA00004272"/>
    </source>
</evidence>
<sequence>MSSATKRRSTKNLQGSQTSLTRQDEMELQNKSRPQSSASRKAWDQDGPGQDDVDFSPRNQHALDLPSGMAAEPYSMQSQITHDVRADAKNEPVDCFTRFKKGVRGLWRTRLTESNKEDDREFQVKTTLRELIIYVAFIVILCILTFGMTHSTMYYFTKVMKDLFVTNTGFDSYTTMKDFWTFADDGLMNGLYWEEYYNGKPITNNDEKGYIYFENKLLGRPRLRQVRVRNDSCTVPDDFKKEIKECYAPYSESVEDKRAFRVMNGSAWEYSTEDELNGRGFRGRVTTYGGGGFTKLLAGEKAPSKDIIAELKANLWLDRGTRAVFIDFTVYNANINLFCIVTLLLEYPATGGCIPYYKFRTLKLLRYVTPMDQFVFACECIFVLFLLYYAIEEVIEIHKHKLEYFKDFWNIVDILVVLMGIVCVAFNVYRTMEVGNLLQDLLDHQDKYANFDTLGYWQETFNDFIAVAVFVGLR</sequence>
<proteinExistence type="inferred from homology"/>
<evidence type="ECO:0000259" key="11">
    <source>
        <dbReference type="Pfam" id="PF08016"/>
    </source>
</evidence>
<evidence type="ECO:0000256" key="4">
    <source>
        <dbReference type="ARBA" id="ARBA00022989"/>
    </source>
</evidence>
<evidence type="ECO:0000256" key="9">
    <source>
        <dbReference type="SAM" id="MobiDB-lite"/>
    </source>
</evidence>
<dbReference type="Pfam" id="PF08016">
    <property type="entry name" value="PKD_channel"/>
    <property type="match status" value="1"/>
</dbReference>
<dbReference type="InterPro" id="IPR046791">
    <property type="entry name" value="Polycystin_dom"/>
</dbReference>
<dbReference type="PRINTS" id="PR01433">
    <property type="entry name" value="POLYCYSTIN2"/>
</dbReference>
<evidence type="ECO:0000313" key="14">
    <source>
        <dbReference type="Proteomes" id="UP000594262"/>
    </source>
</evidence>
<keyword evidence="6" id="KW-0325">Glycoprotein</keyword>
<dbReference type="Gene3D" id="1.20.120.350">
    <property type="entry name" value="Voltage-gated potassium channels. Chain C"/>
    <property type="match status" value="1"/>
</dbReference>